<dbReference type="Gene3D" id="2.60.120.10">
    <property type="entry name" value="Jelly Rolls"/>
    <property type="match status" value="1"/>
</dbReference>
<keyword evidence="2" id="KW-1185">Reference proteome</keyword>
<evidence type="ECO:0000256" key="1">
    <source>
        <dbReference type="SAM" id="MobiDB-lite"/>
    </source>
</evidence>
<dbReference type="InterPro" id="IPR014710">
    <property type="entry name" value="RmlC-like_jellyroll"/>
</dbReference>
<dbReference type="WBParaSite" id="maker-unitig_44652-snap-gene-0.2-mRNA-1">
    <property type="protein sequence ID" value="maker-unitig_44652-snap-gene-0.2-mRNA-1"/>
    <property type="gene ID" value="maker-unitig_44652-snap-gene-0.2"/>
</dbReference>
<dbReference type="AlphaFoldDB" id="A0A1I8FRS7"/>
<sequence>TVSSLRGGILTNYVQANRPLLFRGGAKVSPAFEKWTDAYLSENTPPRPTGWGRLHRAQQEGEPCKYFRFKAAWTLTWPGSQSGGTSSVIHYDDYRERQLSDCVARKNSGQALASNLKLPATRKVCPRVFRTSAKLRLPCFNRGNVQPHEDGALTEEEFKGQDEAEAGSAAEAPGHQRADSGEEVFSPPAEKNLADPRSANGSNRGAGESSKDEL</sequence>
<protein>
    <submittedName>
        <fullName evidence="3">JmjC domain-containing protein</fullName>
    </submittedName>
</protein>
<evidence type="ECO:0000313" key="2">
    <source>
        <dbReference type="Proteomes" id="UP000095280"/>
    </source>
</evidence>
<name>A0A1I8FRS7_9PLAT</name>
<proteinExistence type="predicted"/>
<reference evidence="3" key="1">
    <citation type="submission" date="2016-11" db="UniProtKB">
        <authorList>
            <consortium name="WormBaseParasite"/>
        </authorList>
    </citation>
    <scope>IDENTIFICATION</scope>
</reference>
<feature type="region of interest" description="Disordered" evidence="1">
    <location>
        <begin position="156"/>
        <end position="214"/>
    </location>
</feature>
<dbReference type="Proteomes" id="UP000095280">
    <property type="component" value="Unplaced"/>
</dbReference>
<accession>A0A1I8FRS7</accession>
<organism evidence="2 3">
    <name type="scientific">Macrostomum lignano</name>
    <dbReference type="NCBI Taxonomy" id="282301"/>
    <lineage>
        <taxon>Eukaryota</taxon>
        <taxon>Metazoa</taxon>
        <taxon>Spiralia</taxon>
        <taxon>Lophotrochozoa</taxon>
        <taxon>Platyhelminthes</taxon>
        <taxon>Rhabditophora</taxon>
        <taxon>Macrostomorpha</taxon>
        <taxon>Macrostomida</taxon>
        <taxon>Macrostomidae</taxon>
        <taxon>Macrostomum</taxon>
    </lineage>
</organism>
<evidence type="ECO:0000313" key="3">
    <source>
        <dbReference type="WBParaSite" id="maker-unitig_44652-snap-gene-0.2-mRNA-1"/>
    </source>
</evidence>